<dbReference type="RefSeq" id="WP_060766189.1">
    <property type="nucleotide sequence ID" value="NZ_LCYC01000058.1"/>
</dbReference>
<evidence type="ECO:0008006" key="3">
    <source>
        <dbReference type="Google" id="ProtNLM"/>
    </source>
</evidence>
<dbReference type="PATRIC" id="fig|294.195.peg.4984"/>
<evidence type="ECO:0000313" key="2">
    <source>
        <dbReference type="Proteomes" id="UP000063434"/>
    </source>
</evidence>
<gene>
    <name evidence="1" type="ORF">PFL603g_04660</name>
</gene>
<proteinExistence type="predicted"/>
<dbReference type="AlphaFoldDB" id="A0A120FXV6"/>
<accession>A0A120FXV6</accession>
<comment type="caution">
    <text evidence="1">The sequence shown here is derived from an EMBL/GenBank/DDBJ whole genome shotgun (WGS) entry which is preliminary data.</text>
</comment>
<dbReference type="Gene3D" id="3.10.150.10">
    <property type="entry name" value="DNA Polymerase III, subunit A, domain 2"/>
    <property type="match status" value="1"/>
</dbReference>
<dbReference type="Proteomes" id="UP000063434">
    <property type="component" value="Unassembled WGS sequence"/>
</dbReference>
<organism evidence="1 2">
    <name type="scientific">Pseudomonas fluorescens</name>
    <dbReference type="NCBI Taxonomy" id="294"/>
    <lineage>
        <taxon>Bacteria</taxon>
        <taxon>Pseudomonadati</taxon>
        <taxon>Pseudomonadota</taxon>
        <taxon>Gammaproteobacteria</taxon>
        <taxon>Pseudomonadales</taxon>
        <taxon>Pseudomonadaceae</taxon>
        <taxon>Pseudomonas</taxon>
    </lineage>
</organism>
<protein>
    <recommendedName>
        <fullName evidence="3">DNA polymerase III beta sliding clamp central domain-containing protein</fullName>
    </recommendedName>
</protein>
<reference evidence="1 2" key="1">
    <citation type="submission" date="2015-05" db="EMBL/GenBank/DDBJ databases">
        <title>A genomic and transcriptomic approach to investigate the blue pigment phenotype in Pseudomonas fluorescens.</title>
        <authorList>
            <person name="Andreani N.A."/>
            <person name="Cardazzo B."/>
        </authorList>
    </citation>
    <scope>NUCLEOTIDE SEQUENCE [LARGE SCALE GENOMIC DNA]</scope>
    <source>
        <strain evidence="1 2">Ps_40</strain>
    </source>
</reference>
<evidence type="ECO:0000313" key="1">
    <source>
        <dbReference type="EMBL" id="KWV72119.1"/>
    </source>
</evidence>
<sequence>MTFIARVNPKYFAAIHHCAAKGDVRYYLNAVHLERHPAGGVLIVATNGHFMGAMHDPDGWIDPTRESVLLGSVSKRLLSACTARRGADHEPPAQLWIAEKFSLVSSQVETIEEPELFGETSHLTEKTELVDGVFPSWRKVMPSKRRTQVEPFPCLNGEYLEVFNKIGVLLSGQKQFGGGGIRLEPSQGKGSVVVRFNHHELVDRFPGIVMPMHADPVESLLPEWAAPKDEDQKAA</sequence>
<dbReference type="EMBL" id="LCYC01000058">
    <property type="protein sequence ID" value="KWV72119.1"/>
    <property type="molecule type" value="Genomic_DNA"/>
</dbReference>
<name>A0A120FXV6_PSEFL</name>